<name>A0A0V0GQK4_SOLCH</name>
<organism evidence="1">
    <name type="scientific">Solanum chacoense</name>
    <name type="common">Chaco potato</name>
    <dbReference type="NCBI Taxonomy" id="4108"/>
    <lineage>
        <taxon>Eukaryota</taxon>
        <taxon>Viridiplantae</taxon>
        <taxon>Streptophyta</taxon>
        <taxon>Embryophyta</taxon>
        <taxon>Tracheophyta</taxon>
        <taxon>Spermatophyta</taxon>
        <taxon>Magnoliopsida</taxon>
        <taxon>eudicotyledons</taxon>
        <taxon>Gunneridae</taxon>
        <taxon>Pentapetalae</taxon>
        <taxon>asterids</taxon>
        <taxon>lamiids</taxon>
        <taxon>Solanales</taxon>
        <taxon>Solanaceae</taxon>
        <taxon>Solanoideae</taxon>
        <taxon>Solaneae</taxon>
        <taxon>Solanum</taxon>
    </lineage>
</organism>
<sequence>SLNFETLLDGLLWTCHPETLSIDRTWEHNEDFVQFSREKLMQREIAPVCCDSSRIKCWRHYLKEIEVESSTRQYENPSSSSRVSTVCFKLTW</sequence>
<dbReference type="EMBL" id="GEDG01034810">
    <property type="protein sequence ID" value="JAP09542.1"/>
    <property type="molecule type" value="Transcribed_RNA"/>
</dbReference>
<protein>
    <submittedName>
        <fullName evidence="1">Putative ovule protein</fullName>
    </submittedName>
</protein>
<feature type="non-terminal residue" evidence="1">
    <location>
        <position position="1"/>
    </location>
</feature>
<proteinExistence type="predicted"/>
<dbReference type="AlphaFoldDB" id="A0A0V0GQK4"/>
<evidence type="ECO:0000313" key="1">
    <source>
        <dbReference type="EMBL" id="JAP09542.1"/>
    </source>
</evidence>
<accession>A0A0V0GQK4</accession>
<reference evidence="1" key="1">
    <citation type="submission" date="2015-12" db="EMBL/GenBank/DDBJ databases">
        <title>Gene expression during late stages of embryo sac development: a critical building block for successful pollen-pistil interactions.</title>
        <authorList>
            <person name="Liu Y."/>
            <person name="Joly V."/>
            <person name="Sabar M."/>
            <person name="Matton D.P."/>
        </authorList>
    </citation>
    <scope>NUCLEOTIDE SEQUENCE</scope>
</reference>